<accession>A0ACC6P089</accession>
<sequence length="307" mass="33975">MSPDSADAALTAAQTAAQIAALCRQHQRLAGSTQAPWLAQEIATRMADRLSWLRQPPTSAAVWLADGALWPDESLPLLAAQPLPPLLWRAGSQPGLEPFTPPPAAGWRAVLPRWLGGDLAVAPPQTVGLLWSNLNLHHSASVRDTLARWFGLLADHGVLMFSTLGPLTARALQRIFDMEGWGQALPEWVDMHDWGDRLVDAGFSDPVVDQETLTLTYASAAGLLDELRHFWGNTHPQRFVGLRTPQWRQRLLAALERELRASDGRLHLTVEVVYGHAVKLPRAPKVEAETRVDLAEMRRQLRQRRSG</sequence>
<name>A0ACC6P089_9BURK</name>
<gene>
    <name evidence="1" type="ORF">RV045_04280</name>
</gene>
<reference evidence="1" key="1">
    <citation type="submission" date="2023-10" db="EMBL/GenBank/DDBJ databases">
        <title>Amphibacter perezi, gen. nov., sp. nov. a novel taxa of the family Comamonadaceae, class Betaproteobacteria isolated from the skin microbiota of Pelophylax perezi from different populations.</title>
        <authorList>
            <person name="Costa S."/>
            <person name="Proenca D.N."/>
            <person name="Lopes I."/>
            <person name="Morais P.V."/>
        </authorList>
    </citation>
    <scope>NUCLEOTIDE SEQUENCE</scope>
    <source>
        <strain evidence="1">SL12-8</strain>
    </source>
</reference>
<proteinExistence type="predicted"/>
<dbReference type="Proteomes" id="UP001364695">
    <property type="component" value="Unassembled WGS sequence"/>
</dbReference>
<comment type="caution">
    <text evidence="1">The sequence shown here is derived from an EMBL/GenBank/DDBJ whole genome shotgun (WGS) entry which is preliminary data.</text>
</comment>
<evidence type="ECO:0000313" key="2">
    <source>
        <dbReference type="Proteomes" id="UP001364695"/>
    </source>
</evidence>
<evidence type="ECO:0000313" key="1">
    <source>
        <dbReference type="EMBL" id="MEJ7137649.1"/>
    </source>
</evidence>
<protein>
    <submittedName>
        <fullName evidence="1">Biotin synthase</fullName>
    </submittedName>
</protein>
<dbReference type="EMBL" id="JAWDIE010000005">
    <property type="protein sequence ID" value="MEJ7137649.1"/>
    <property type="molecule type" value="Genomic_DNA"/>
</dbReference>
<keyword evidence="2" id="KW-1185">Reference proteome</keyword>
<organism evidence="1 2">
    <name type="scientific">Amphibiibacter pelophylacis</name>
    <dbReference type="NCBI Taxonomy" id="1799477"/>
    <lineage>
        <taxon>Bacteria</taxon>
        <taxon>Pseudomonadati</taxon>
        <taxon>Pseudomonadota</taxon>
        <taxon>Betaproteobacteria</taxon>
        <taxon>Burkholderiales</taxon>
        <taxon>Sphaerotilaceae</taxon>
        <taxon>Amphibiibacter</taxon>
    </lineage>
</organism>